<keyword evidence="3 7" id="KW-0812">Transmembrane</keyword>
<evidence type="ECO:0000313" key="10">
    <source>
        <dbReference type="Proteomes" id="UP000799777"/>
    </source>
</evidence>
<feature type="region of interest" description="Disordered" evidence="6">
    <location>
        <begin position="1"/>
        <end position="42"/>
    </location>
</feature>
<accession>A0A9P4LIY5</accession>
<dbReference type="GO" id="GO:0022857">
    <property type="term" value="F:transmembrane transporter activity"/>
    <property type="evidence" value="ECO:0007669"/>
    <property type="project" value="InterPro"/>
</dbReference>
<keyword evidence="4 7" id="KW-1133">Transmembrane helix</keyword>
<evidence type="ECO:0000256" key="7">
    <source>
        <dbReference type="SAM" id="Phobius"/>
    </source>
</evidence>
<feature type="transmembrane region" description="Helical" evidence="7">
    <location>
        <begin position="161"/>
        <end position="181"/>
    </location>
</feature>
<feature type="transmembrane region" description="Helical" evidence="7">
    <location>
        <begin position="328"/>
        <end position="348"/>
    </location>
</feature>
<dbReference type="SUPFAM" id="SSF103473">
    <property type="entry name" value="MFS general substrate transporter"/>
    <property type="match status" value="1"/>
</dbReference>
<evidence type="ECO:0000256" key="3">
    <source>
        <dbReference type="ARBA" id="ARBA00022692"/>
    </source>
</evidence>
<dbReference type="PROSITE" id="PS50850">
    <property type="entry name" value="MFS"/>
    <property type="match status" value="1"/>
</dbReference>
<feature type="compositionally biased region" description="Basic and acidic residues" evidence="6">
    <location>
        <begin position="1"/>
        <end position="11"/>
    </location>
</feature>
<feature type="transmembrane region" description="Helical" evidence="7">
    <location>
        <begin position="102"/>
        <end position="124"/>
    </location>
</feature>
<feature type="transmembrane region" description="Helical" evidence="7">
    <location>
        <begin position="287"/>
        <end position="308"/>
    </location>
</feature>
<evidence type="ECO:0000256" key="1">
    <source>
        <dbReference type="ARBA" id="ARBA00004141"/>
    </source>
</evidence>
<feature type="transmembrane region" description="Helical" evidence="7">
    <location>
        <begin position="427"/>
        <end position="452"/>
    </location>
</feature>
<keyword evidence="2" id="KW-0813">Transport</keyword>
<comment type="subcellular location">
    <subcellularLocation>
        <location evidence="1">Membrane</location>
        <topology evidence="1">Multi-pass membrane protein</topology>
    </subcellularLocation>
</comment>
<feature type="transmembrane region" description="Helical" evidence="7">
    <location>
        <begin position="66"/>
        <end position="87"/>
    </location>
</feature>
<dbReference type="AlphaFoldDB" id="A0A9P4LIY5"/>
<dbReference type="EMBL" id="ML978211">
    <property type="protein sequence ID" value="KAF2028576.1"/>
    <property type="molecule type" value="Genomic_DNA"/>
</dbReference>
<reference evidence="9" key="1">
    <citation type="journal article" date="2020" name="Stud. Mycol.">
        <title>101 Dothideomycetes genomes: a test case for predicting lifestyles and emergence of pathogens.</title>
        <authorList>
            <person name="Haridas S."/>
            <person name="Albert R."/>
            <person name="Binder M."/>
            <person name="Bloem J."/>
            <person name="Labutti K."/>
            <person name="Salamov A."/>
            <person name="Andreopoulos B."/>
            <person name="Baker S."/>
            <person name="Barry K."/>
            <person name="Bills G."/>
            <person name="Bluhm B."/>
            <person name="Cannon C."/>
            <person name="Castanera R."/>
            <person name="Culley D."/>
            <person name="Daum C."/>
            <person name="Ezra D."/>
            <person name="Gonzalez J."/>
            <person name="Henrissat B."/>
            <person name="Kuo A."/>
            <person name="Liang C."/>
            <person name="Lipzen A."/>
            <person name="Lutzoni F."/>
            <person name="Magnuson J."/>
            <person name="Mondo S."/>
            <person name="Nolan M."/>
            <person name="Ohm R."/>
            <person name="Pangilinan J."/>
            <person name="Park H.-J."/>
            <person name="Ramirez L."/>
            <person name="Alfaro M."/>
            <person name="Sun H."/>
            <person name="Tritt A."/>
            <person name="Yoshinaga Y."/>
            <person name="Zwiers L.-H."/>
            <person name="Turgeon B."/>
            <person name="Goodwin S."/>
            <person name="Spatafora J."/>
            <person name="Crous P."/>
            <person name="Grigoriev I."/>
        </authorList>
    </citation>
    <scope>NUCLEOTIDE SEQUENCE</scope>
    <source>
        <strain evidence="9">CBS 110217</strain>
    </source>
</reference>
<dbReference type="PANTHER" id="PTHR23504:SF3">
    <property type="entry name" value="MAJOR FACILITATOR SUPERFAMILY (MFS) PROFILE DOMAIN-CONTAINING PROTEIN"/>
    <property type="match status" value="1"/>
</dbReference>
<name>A0A9P4LIY5_9PLEO</name>
<feature type="transmembrane region" description="Helical" evidence="7">
    <location>
        <begin position="136"/>
        <end position="155"/>
    </location>
</feature>
<gene>
    <name evidence="9" type="ORF">EK21DRAFT_69550</name>
</gene>
<feature type="transmembrane region" description="Helical" evidence="7">
    <location>
        <begin position="464"/>
        <end position="483"/>
    </location>
</feature>
<evidence type="ECO:0000313" key="9">
    <source>
        <dbReference type="EMBL" id="KAF2028576.1"/>
    </source>
</evidence>
<dbReference type="GO" id="GO:0016020">
    <property type="term" value="C:membrane"/>
    <property type="evidence" value="ECO:0007669"/>
    <property type="project" value="UniProtKB-SubCell"/>
</dbReference>
<dbReference type="Gene3D" id="1.20.1250.20">
    <property type="entry name" value="MFS general substrate transporter like domains"/>
    <property type="match status" value="1"/>
</dbReference>
<dbReference type="Pfam" id="PF07690">
    <property type="entry name" value="MFS_1"/>
    <property type="match status" value="1"/>
</dbReference>
<dbReference type="InterPro" id="IPR036259">
    <property type="entry name" value="MFS_trans_sf"/>
</dbReference>
<feature type="domain" description="Major facilitator superfamily (MFS) profile" evidence="8">
    <location>
        <begin position="65"/>
        <end position="487"/>
    </location>
</feature>
<organism evidence="9 10">
    <name type="scientific">Setomelanomma holmii</name>
    <dbReference type="NCBI Taxonomy" id="210430"/>
    <lineage>
        <taxon>Eukaryota</taxon>
        <taxon>Fungi</taxon>
        <taxon>Dikarya</taxon>
        <taxon>Ascomycota</taxon>
        <taxon>Pezizomycotina</taxon>
        <taxon>Dothideomycetes</taxon>
        <taxon>Pleosporomycetidae</taxon>
        <taxon>Pleosporales</taxon>
        <taxon>Pleosporineae</taxon>
        <taxon>Phaeosphaeriaceae</taxon>
        <taxon>Setomelanomma</taxon>
    </lineage>
</organism>
<dbReference type="InterPro" id="IPR001958">
    <property type="entry name" value="Tet-R_TetA/multi-R_MdtG-like"/>
</dbReference>
<comment type="caution">
    <text evidence="9">The sequence shown here is derived from an EMBL/GenBank/DDBJ whole genome shotgun (WGS) entry which is preliminary data.</text>
</comment>
<dbReference type="InterPro" id="IPR011701">
    <property type="entry name" value="MFS"/>
</dbReference>
<dbReference type="Proteomes" id="UP000799777">
    <property type="component" value="Unassembled WGS sequence"/>
</dbReference>
<feature type="transmembrane region" description="Helical" evidence="7">
    <location>
        <begin position="360"/>
        <end position="382"/>
    </location>
</feature>
<evidence type="ECO:0000256" key="2">
    <source>
        <dbReference type="ARBA" id="ARBA00022448"/>
    </source>
</evidence>
<dbReference type="PANTHER" id="PTHR23504">
    <property type="entry name" value="MAJOR FACILITATOR SUPERFAMILY DOMAIN-CONTAINING PROTEIN 10"/>
    <property type="match status" value="1"/>
</dbReference>
<dbReference type="CDD" id="cd17330">
    <property type="entry name" value="MFS_SLC46_TetA_like"/>
    <property type="match status" value="1"/>
</dbReference>
<evidence type="ECO:0000256" key="4">
    <source>
        <dbReference type="ARBA" id="ARBA00022989"/>
    </source>
</evidence>
<dbReference type="OrthoDB" id="419616at2759"/>
<feature type="transmembrane region" description="Helical" evidence="7">
    <location>
        <begin position="235"/>
        <end position="259"/>
    </location>
</feature>
<keyword evidence="5 7" id="KW-0472">Membrane</keyword>
<feature type="transmembrane region" description="Helical" evidence="7">
    <location>
        <begin position="388"/>
        <end position="415"/>
    </location>
</feature>
<protein>
    <submittedName>
        <fullName evidence="9">MFS general substrate transporter</fullName>
    </submittedName>
</protein>
<sequence>MPPNRKEHDVLGAEVSDENTPLLTGVDPEPIPESIDPTHGAAEADELNADGEIDEENETPLPRGQIFLLCYTAVVEPIAFFGIFPYINFMIEKVGNVEKEDVGFYSGLIESLFSATQMCVMIFWGKASDRYGRKPVLVGSLLGVAVATSLFGMSQSLWQMIIFRCFAGVFAGTVVTVRAMLSENSTKYTQARAFSYFAFARNLGLFLGPLLGGVLERPATKYTRIFGKIHFFHKYPYALPGFVTSAIALSSALAVLFFAKETLHIHRDKKKTDTPPMSTWQLFNYPGVARVILIYNYVMLLAFTYTAVNPVFAYTPIALGGLSFSPELIAAMTALAGASQAIWLLLIFPRLHKRVGTGQMLYYCAFAWPVFFASSVVFNTLLRHDLKAAFWATAPPTLVLGSGVAMAFTAVQLAVNDIAPSHETLGTLNAIVLAIQSGLRAVAPALATSVFATGVKYHILGGHLFWLLNVILAFGLPILLRLLPEKVAGKVPKGSHDRA</sequence>
<dbReference type="PRINTS" id="PR01035">
    <property type="entry name" value="TCRTETA"/>
</dbReference>
<feature type="transmembrane region" description="Helical" evidence="7">
    <location>
        <begin position="193"/>
        <end position="215"/>
    </location>
</feature>
<evidence type="ECO:0000256" key="5">
    <source>
        <dbReference type="ARBA" id="ARBA00023136"/>
    </source>
</evidence>
<dbReference type="InterPro" id="IPR020846">
    <property type="entry name" value="MFS_dom"/>
</dbReference>
<keyword evidence="10" id="KW-1185">Reference proteome</keyword>
<evidence type="ECO:0000256" key="6">
    <source>
        <dbReference type="SAM" id="MobiDB-lite"/>
    </source>
</evidence>
<evidence type="ECO:0000259" key="8">
    <source>
        <dbReference type="PROSITE" id="PS50850"/>
    </source>
</evidence>
<proteinExistence type="predicted"/>